<reference evidence="1" key="1">
    <citation type="submission" date="2020-02" db="EMBL/GenBank/DDBJ databases">
        <authorList>
            <person name="Meier V. D."/>
        </authorList>
    </citation>
    <scope>NUCLEOTIDE SEQUENCE</scope>
    <source>
        <strain evidence="1">AVDCRST_MAG67</strain>
    </source>
</reference>
<dbReference type="EMBL" id="CADCVQ010000124">
    <property type="protein sequence ID" value="CAA9515387.1"/>
    <property type="molecule type" value="Genomic_DNA"/>
</dbReference>
<gene>
    <name evidence="1" type="ORF">AVDCRST_MAG67-3068</name>
</gene>
<dbReference type="AlphaFoldDB" id="A0A6J4T7P6"/>
<evidence type="ECO:0008006" key="2">
    <source>
        <dbReference type="Google" id="ProtNLM"/>
    </source>
</evidence>
<dbReference type="SUPFAM" id="SSF51445">
    <property type="entry name" value="(Trans)glycosidases"/>
    <property type="match status" value="1"/>
</dbReference>
<evidence type="ECO:0000313" key="1">
    <source>
        <dbReference type="EMBL" id="CAA9515387.1"/>
    </source>
</evidence>
<name>A0A6J4T7P6_9ACTN</name>
<organism evidence="1">
    <name type="scientific">uncultured Solirubrobacteraceae bacterium</name>
    <dbReference type="NCBI Taxonomy" id="1162706"/>
    <lineage>
        <taxon>Bacteria</taxon>
        <taxon>Bacillati</taxon>
        <taxon>Actinomycetota</taxon>
        <taxon>Thermoleophilia</taxon>
        <taxon>Solirubrobacterales</taxon>
        <taxon>Solirubrobacteraceae</taxon>
        <taxon>environmental samples</taxon>
    </lineage>
</organism>
<dbReference type="Gene3D" id="3.20.20.80">
    <property type="entry name" value="Glycosidases"/>
    <property type="match status" value="1"/>
</dbReference>
<sequence>MSSSTHPRPRTLLRHRTWSIGAALLGAAALGWLALVATAGAPAQAPPALGLVVGIADQRSENLSDPRLADLPVGHARLAVAWDAMRYPRQRAEIDDWMDAVAAARMVAQVTFGRSRARPFSLPPTAVYARQVRAFRRRYRKVREFSPWNEPNIAIHATNSNPRRIASYYNTLRSQCPRCTVLGADVVDTSSLERWMRDYLRVFPPGRRPRHWGLHNYVDANSSSSWGTRTMLRMAPGEIWFNEVGALVRRPTPSPRARPDRRTMMRVGKRHSAEGMRRVFALADLSPRIKRVYVYHWKADRMAVWDSALLSPRGTPRPSFDVFAKRARLSDTHPTG</sequence>
<accession>A0A6J4T7P6</accession>
<proteinExistence type="predicted"/>
<dbReference type="InterPro" id="IPR017853">
    <property type="entry name" value="GH"/>
</dbReference>
<protein>
    <recommendedName>
        <fullName evidence="2">Asl1-like glycosyl hydrolase catalytic domain-containing protein</fullName>
    </recommendedName>
</protein>